<accession>A0AA40B0N5</accession>
<dbReference type="SUPFAM" id="SSF46689">
    <property type="entry name" value="Homeodomain-like"/>
    <property type="match status" value="2"/>
</dbReference>
<evidence type="ECO:0000259" key="5">
    <source>
        <dbReference type="PROSITE" id="PS51294"/>
    </source>
</evidence>
<evidence type="ECO:0000313" key="6">
    <source>
        <dbReference type="EMBL" id="KAK0725473.1"/>
    </source>
</evidence>
<dbReference type="GO" id="GO:0000976">
    <property type="term" value="F:transcription cis-regulatory region binding"/>
    <property type="evidence" value="ECO:0007669"/>
    <property type="project" value="TreeGrafter"/>
</dbReference>
<dbReference type="PANTHER" id="PTHR46380:SF2">
    <property type="entry name" value="CYCLIN-D-BINDING MYB-LIKE TRANSCRIPTION FACTOR 1"/>
    <property type="match status" value="1"/>
</dbReference>
<keyword evidence="2" id="KW-0238">DNA-binding</keyword>
<keyword evidence="3" id="KW-0539">Nucleus</keyword>
<name>A0AA40B0N5_9PEZI</name>
<dbReference type="Gene3D" id="1.10.10.60">
    <property type="entry name" value="Homeodomain-like"/>
    <property type="match status" value="2"/>
</dbReference>
<comment type="subcellular location">
    <subcellularLocation>
        <location evidence="1">Nucleus</location>
    </subcellularLocation>
</comment>
<evidence type="ECO:0000256" key="3">
    <source>
        <dbReference type="ARBA" id="ARBA00023242"/>
    </source>
</evidence>
<dbReference type="PANTHER" id="PTHR46380">
    <property type="entry name" value="CYCLIN-D-BINDING MYB-LIKE TRANSCRIPTION FACTOR 1"/>
    <property type="match status" value="1"/>
</dbReference>
<organism evidence="6 7">
    <name type="scientific">Lasiosphaeris hirsuta</name>
    <dbReference type="NCBI Taxonomy" id="260670"/>
    <lineage>
        <taxon>Eukaryota</taxon>
        <taxon>Fungi</taxon>
        <taxon>Dikarya</taxon>
        <taxon>Ascomycota</taxon>
        <taxon>Pezizomycotina</taxon>
        <taxon>Sordariomycetes</taxon>
        <taxon>Sordariomycetidae</taxon>
        <taxon>Sordariales</taxon>
        <taxon>Lasiosphaeriaceae</taxon>
        <taxon>Lasiosphaeris</taxon>
    </lineage>
</organism>
<gene>
    <name evidence="6" type="ORF">B0H67DRAFT_480847</name>
</gene>
<dbReference type="InterPro" id="IPR001005">
    <property type="entry name" value="SANT/Myb"/>
</dbReference>
<sequence length="207" mass="24676">MAQEEPLPPGQYRVGTLTEVEKFHIHQAVERARVDENLSEEEMNRIIHENPKFQPVDSPHYRLWVRVQQACPSRSKQKIINWCRLAFHNFVARGKWTKEQDDELLELVERHGKCWAKIAGLINRHHTDTRDRYRNDLIVRDTQVWDAWTKEEEECLYEAIQQAMIRIRDNTDNPAIEDVGRLINWHHISEAMGFTRSRLQCLGKWKD</sequence>
<proteinExistence type="predicted"/>
<dbReference type="PROSITE" id="PS51294">
    <property type="entry name" value="HTH_MYB"/>
    <property type="match status" value="1"/>
</dbReference>
<dbReference type="SMART" id="SM00717">
    <property type="entry name" value="SANT"/>
    <property type="match status" value="2"/>
</dbReference>
<dbReference type="AlphaFoldDB" id="A0AA40B0N5"/>
<dbReference type="GO" id="GO:0003700">
    <property type="term" value="F:DNA-binding transcription factor activity"/>
    <property type="evidence" value="ECO:0007669"/>
    <property type="project" value="TreeGrafter"/>
</dbReference>
<feature type="domain" description="Myb-like" evidence="4">
    <location>
        <begin position="88"/>
        <end position="137"/>
    </location>
</feature>
<reference evidence="6" key="1">
    <citation type="submission" date="2023-06" db="EMBL/GenBank/DDBJ databases">
        <title>Genome-scale phylogeny and comparative genomics of the fungal order Sordariales.</title>
        <authorList>
            <consortium name="Lawrence Berkeley National Laboratory"/>
            <person name="Hensen N."/>
            <person name="Bonometti L."/>
            <person name="Westerberg I."/>
            <person name="Brannstrom I.O."/>
            <person name="Guillou S."/>
            <person name="Cros-Aarteil S."/>
            <person name="Calhoun S."/>
            <person name="Haridas S."/>
            <person name="Kuo A."/>
            <person name="Mondo S."/>
            <person name="Pangilinan J."/>
            <person name="Riley R."/>
            <person name="Labutti K."/>
            <person name="Andreopoulos B."/>
            <person name="Lipzen A."/>
            <person name="Chen C."/>
            <person name="Yanf M."/>
            <person name="Daum C."/>
            <person name="Ng V."/>
            <person name="Clum A."/>
            <person name="Steindorff A."/>
            <person name="Ohm R."/>
            <person name="Martin F."/>
            <person name="Silar P."/>
            <person name="Natvig D."/>
            <person name="Lalanne C."/>
            <person name="Gautier V."/>
            <person name="Ament-Velasquez S.L."/>
            <person name="Kruys A."/>
            <person name="Hutchinson M.I."/>
            <person name="Powell A.J."/>
            <person name="Barry K."/>
            <person name="Miller A.N."/>
            <person name="Grigoriev I.V."/>
            <person name="Debuchy R."/>
            <person name="Gladieux P."/>
            <person name="Thoren M.H."/>
            <person name="Johannesson H."/>
        </authorList>
    </citation>
    <scope>NUCLEOTIDE SEQUENCE</scope>
    <source>
        <strain evidence="6">SMH4607-1</strain>
    </source>
</reference>
<dbReference type="InterPro" id="IPR017930">
    <property type="entry name" value="Myb_dom"/>
</dbReference>
<dbReference type="PROSITE" id="PS50090">
    <property type="entry name" value="MYB_LIKE"/>
    <property type="match status" value="2"/>
</dbReference>
<comment type="caution">
    <text evidence="6">The sequence shown here is derived from an EMBL/GenBank/DDBJ whole genome shotgun (WGS) entry which is preliminary data.</text>
</comment>
<keyword evidence="7" id="KW-1185">Reference proteome</keyword>
<feature type="non-terminal residue" evidence="6">
    <location>
        <position position="207"/>
    </location>
</feature>
<feature type="domain" description="Myb-like" evidence="4">
    <location>
        <begin position="148"/>
        <end position="207"/>
    </location>
</feature>
<evidence type="ECO:0000256" key="2">
    <source>
        <dbReference type="ARBA" id="ARBA00023125"/>
    </source>
</evidence>
<evidence type="ECO:0000313" key="7">
    <source>
        <dbReference type="Proteomes" id="UP001172102"/>
    </source>
</evidence>
<dbReference type="Pfam" id="PF00249">
    <property type="entry name" value="Myb_DNA-binding"/>
    <property type="match status" value="1"/>
</dbReference>
<dbReference type="Proteomes" id="UP001172102">
    <property type="component" value="Unassembled WGS sequence"/>
</dbReference>
<dbReference type="InterPro" id="IPR051651">
    <property type="entry name" value="DMTF1_DNA-bind_reg"/>
</dbReference>
<dbReference type="CDD" id="cd00167">
    <property type="entry name" value="SANT"/>
    <property type="match status" value="1"/>
</dbReference>
<feature type="domain" description="HTH myb-type" evidence="5">
    <location>
        <begin position="88"/>
        <end position="141"/>
    </location>
</feature>
<evidence type="ECO:0000259" key="4">
    <source>
        <dbReference type="PROSITE" id="PS50090"/>
    </source>
</evidence>
<dbReference type="InterPro" id="IPR009057">
    <property type="entry name" value="Homeodomain-like_sf"/>
</dbReference>
<protein>
    <submittedName>
        <fullName evidence="6">Uncharacterized protein</fullName>
    </submittedName>
</protein>
<dbReference type="GO" id="GO:0005634">
    <property type="term" value="C:nucleus"/>
    <property type="evidence" value="ECO:0007669"/>
    <property type="project" value="UniProtKB-SubCell"/>
</dbReference>
<dbReference type="EMBL" id="JAUKUA010000002">
    <property type="protein sequence ID" value="KAK0725473.1"/>
    <property type="molecule type" value="Genomic_DNA"/>
</dbReference>
<evidence type="ECO:0000256" key="1">
    <source>
        <dbReference type="ARBA" id="ARBA00004123"/>
    </source>
</evidence>